<evidence type="ECO:0000256" key="1">
    <source>
        <dbReference type="SAM" id="MobiDB-lite"/>
    </source>
</evidence>
<dbReference type="AlphaFoldDB" id="A0A915KWQ5"/>
<dbReference type="WBParaSite" id="nRc.2.0.1.t43382-RA">
    <property type="protein sequence ID" value="nRc.2.0.1.t43382-RA"/>
    <property type="gene ID" value="nRc.2.0.1.g43382"/>
</dbReference>
<protein>
    <submittedName>
        <fullName evidence="3">Uncharacterized protein</fullName>
    </submittedName>
</protein>
<sequence>MESIQSPTKEEMPKIPGDLNTEITEFDNRKLSHAEPQVKTPDPRVEYAKEQILAQVPKFTEKTLHHVDPNVGHDIKVIDNGAANGKAA</sequence>
<proteinExistence type="predicted"/>
<accession>A0A915KWQ5</accession>
<name>A0A915KWQ5_ROMCU</name>
<evidence type="ECO:0000313" key="3">
    <source>
        <dbReference type="WBParaSite" id="nRc.2.0.1.t43382-RA"/>
    </source>
</evidence>
<reference evidence="3" key="1">
    <citation type="submission" date="2022-11" db="UniProtKB">
        <authorList>
            <consortium name="WormBaseParasite"/>
        </authorList>
    </citation>
    <scope>IDENTIFICATION</scope>
</reference>
<feature type="region of interest" description="Disordered" evidence="1">
    <location>
        <begin position="1"/>
        <end position="21"/>
    </location>
</feature>
<dbReference type="Proteomes" id="UP000887565">
    <property type="component" value="Unplaced"/>
</dbReference>
<keyword evidence="2" id="KW-1185">Reference proteome</keyword>
<organism evidence="2 3">
    <name type="scientific">Romanomermis culicivorax</name>
    <name type="common">Nematode worm</name>
    <dbReference type="NCBI Taxonomy" id="13658"/>
    <lineage>
        <taxon>Eukaryota</taxon>
        <taxon>Metazoa</taxon>
        <taxon>Ecdysozoa</taxon>
        <taxon>Nematoda</taxon>
        <taxon>Enoplea</taxon>
        <taxon>Dorylaimia</taxon>
        <taxon>Mermithida</taxon>
        <taxon>Mermithoidea</taxon>
        <taxon>Mermithidae</taxon>
        <taxon>Romanomermis</taxon>
    </lineage>
</organism>
<evidence type="ECO:0000313" key="2">
    <source>
        <dbReference type="Proteomes" id="UP000887565"/>
    </source>
</evidence>